<evidence type="ECO:0000313" key="1">
    <source>
        <dbReference type="EMBL" id="PUZ50842.1"/>
    </source>
</evidence>
<dbReference type="EMBL" id="CM009754">
    <property type="protein sequence ID" value="PUZ50842.1"/>
    <property type="molecule type" value="Genomic_DNA"/>
</dbReference>
<dbReference type="Gramene" id="PUZ50842">
    <property type="protein sequence ID" value="PUZ50842"/>
    <property type="gene ID" value="GQ55_6G096900"/>
</dbReference>
<dbReference type="Proteomes" id="UP000244336">
    <property type="component" value="Chromosome 6"/>
</dbReference>
<organism evidence="1 2">
    <name type="scientific">Panicum hallii var. hallii</name>
    <dbReference type="NCBI Taxonomy" id="1504633"/>
    <lineage>
        <taxon>Eukaryota</taxon>
        <taxon>Viridiplantae</taxon>
        <taxon>Streptophyta</taxon>
        <taxon>Embryophyta</taxon>
        <taxon>Tracheophyta</taxon>
        <taxon>Spermatophyta</taxon>
        <taxon>Magnoliopsida</taxon>
        <taxon>Liliopsida</taxon>
        <taxon>Poales</taxon>
        <taxon>Poaceae</taxon>
        <taxon>PACMAD clade</taxon>
        <taxon>Panicoideae</taxon>
        <taxon>Panicodae</taxon>
        <taxon>Paniceae</taxon>
        <taxon>Panicinae</taxon>
        <taxon>Panicum</taxon>
        <taxon>Panicum sect. Panicum</taxon>
    </lineage>
</organism>
<keyword evidence="2" id="KW-1185">Reference proteome</keyword>
<protein>
    <submittedName>
        <fullName evidence="1">Uncharacterized protein</fullName>
    </submittedName>
</protein>
<accession>A0A2T7D5I4</accession>
<evidence type="ECO:0000313" key="2">
    <source>
        <dbReference type="Proteomes" id="UP000244336"/>
    </source>
</evidence>
<dbReference type="AlphaFoldDB" id="A0A2T7D5I4"/>
<reference evidence="1 2" key="1">
    <citation type="submission" date="2018-04" db="EMBL/GenBank/DDBJ databases">
        <title>WGS assembly of Panicum hallii var. hallii HAL2.</title>
        <authorList>
            <person name="Lovell J."/>
            <person name="Jenkins J."/>
            <person name="Lowry D."/>
            <person name="Mamidi S."/>
            <person name="Sreedasyam A."/>
            <person name="Weng X."/>
            <person name="Barry K."/>
            <person name="Bonette J."/>
            <person name="Campitelli B."/>
            <person name="Daum C."/>
            <person name="Gordon S."/>
            <person name="Gould B."/>
            <person name="Lipzen A."/>
            <person name="MacQueen A."/>
            <person name="Palacio-Mejia J."/>
            <person name="Plott C."/>
            <person name="Shakirov E."/>
            <person name="Shu S."/>
            <person name="Yoshinaga Y."/>
            <person name="Zane M."/>
            <person name="Rokhsar D."/>
            <person name="Grimwood J."/>
            <person name="Schmutz J."/>
            <person name="Juenger T."/>
        </authorList>
    </citation>
    <scope>NUCLEOTIDE SEQUENCE [LARGE SCALE GENOMIC DNA]</scope>
    <source>
        <strain evidence="2">cv. HAL2</strain>
    </source>
</reference>
<proteinExistence type="predicted"/>
<sequence length="74" mass="8061">MASGDGGDPIDVNQAQVRLRDAGDLRHRSPIHQGSMVISVNNNLIYARRTSIHVGNNSISRGACRFRQAATRFG</sequence>
<name>A0A2T7D5I4_9POAL</name>
<gene>
    <name evidence="1" type="ORF">GQ55_6G096900</name>
</gene>